<dbReference type="CDD" id="cd07080">
    <property type="entry name" value="ALDH_Acyl-CoA-Red_LuxC"/>
    <property type="match status" value="1"/>
</dbReference>
<sequence length="472" mass="50703">MLHDILDDSRNVLVPHVIKGETIIEAQVEHRSRATGDVVMTPQIDLDTLIWPRNAPGPAFDTPIAEIVDFLVEVGKALDFDRNPHLQEAAAHNARFGTLGARILENCYRDIARFFDRDAIEAEATEALGSLDAVDGWRARAVRGRTVHVRAFPPRIVHILAGNAPIVPPISIVRGAISKGVHLLKMPSNDLFTATALLRTLADVGPNHPVTRSFSAAYWRGGDDRIEGNIFRSQYYDKLVVWGGDAAVRHAMKYVAPGFEVISFDPKVSISLIGREAFASDEALGRVAAAGAADVVAFNQDACSCARFQFVEGSTEDVDAYCRKLVDAMGRESRYGAGPDGPTPPAPVLEELDMLGMLEPIYRVFGSPDGSGMVVRSSEPVAFNPGGKLVNVVEVPVLADAIAHVTVATQSVGIYPPARIAELRDGLASAGVQRITALGGIHAGRFGGLPHDGGWPVHRMMHWVVAEAGAEG</sequence>
<dbReference type="GO" id="GO:0008218">
    <property type="term" value="P:bioluminescence"/>
    <property type="evidence" value="ECO:0007669"/>
    <property type="project" value="InterPro"/>
</dbReference>
<evidence type="ECO:0000313" key="2">
    <source>
        <dbReference type="EMBL" id="MBA2933637.1"/>
    </source>
</evidence>
<dbReference type="GO" id="GO:0003995">
    <property type="term" value="F:acyl-CoA dehydrogenase activity"/>
    <property type="evidence" value="ECO:0007669"/>
    <property type="project" value="InterPro"/>
</dbReference>
<dbReference type="Proteomes" id="UP000570166">
    <property type="component" value="Unassembled WGS sequence"/>
</dbReference>
<evidence type="ECO:0000313" key="3">
    <source>
        <dbReference type="Proteomes" id="UP000570166"/>
    </source>
</evidence>
<protein>
    <submittedName>
        <fullName evidence="2">Long-chain-fatty-acyl-CoA reductase</fullName>
    </submittedName>
</protein>
<dbReference type="InterPro" id="IPR016161">
    <property type="entry name" value="Ald_DH/histidinol_DH"/>
</dbReference>
<dbReference type="InterPro" id="IPR008670">
    <property type="entry name" value="CoA_reduct_LuxC"/>
</dbReference>
<accession>A0A838L3K0</accession>
<name>A0A838L3K0_9SPHN</name>
<organism evidence="2 3">
    <name type="scientific">Sphingomonas chungangi</name>
    <dbReference type="NCBI Taxonomy" id="2683589"/>
    <lineage>
        <taxon>Bacteria</taxon>
        <taxon>Pseudomonadati</taxon>
        <taxon>Pseudomonadota</taxon>
        <taxon>Alphaproteobacteria</taxon>
        <taxon>Sphingomonadales</taxon>
        <taxon>Sphingomonadaceae</taxon>
        <taxon>Sphingomonas</taxon>
    </lineage>
</organism>
<gene>
    <name evidence="2" type="ORF">HZF05_05950</name>
</gene>
<dbReference type="EMBL" id="JACEIB010000003">
    <property type="protein sequence ID" value="MBA2933637.1"/>
    <property type="molecule type" value="Genomic_DNA"/>
</dbReference>
<reference evidence="2 3" key="1">
    <citation type="submission" date="2020-07" db="EMBL/GenBank/DDBJ databases">
        <authorList>
            <person name="Sun Q."/>
        </authorList>
    </citation>
    <scope>NUCLEOTIDE SEQUENCE [LARGE SCALE GENOMIC DNA]</scope>
    <source>
        <strain evidence="2 3">CGMCC 1.13654</strain>
    </source>
</reference>
<keyword evidence="1" id="KW-0521">NADP</keyword>
<dbReference type="Pfam" id="PF05893">
    <property type="entry name" value="LuxC"/>
    <property type="match status" value="2"/>
</dbReference>
<evidence type="ECO:0000256" key="1">
    <source>
        <dbReference type="ARBA" id="ARBA00022857"/>
    </source>
</evidence>
<dbReference type="RefSeq" id="WP_160363452.1">
    <property type="nucleotide sequence ID" value="NZ_JACEIB010000003.1"/>
</dbReference>
<proteinExistence type="predicted"/>
<keyword evidence="3" id="KW-1185">Reference proteome</keyword>
<dbReference type="SUPFAM" id="SSF53720">
    <property type="entry name" value="ALDH-like"/>
    <property type="match status" value="1"/>
</dbReference>
<dbReference type="AlphaFoldDB" id="A0A838L3K0"/>
<comment type="caution">
    <text evidence="2">The sequence shown here is derived from an EMBL/GenBank/DDBJ whole genome shotgun (WGS) entry which is preliminary data.</text>
</comment>